<evidence type="ECO:0000256" key="1">
    <source>
        <dbReference type="SAM" id="Coils"/>
    </source>
</evidence>
<keyword evidence="1" id="KW-0175">Coiled coil</keyword>
<proteinExistence type="predicted"/>
<evidence type="ECO:0000313" key="2">
    <source>
        <dbReference type="EMBL" id="RIV79591.1"/>
    </source>
</evidence>
<keyword evidence="3" id="KW-1185">Reference proteome</keyword>
<evidence type="ECO:0000313" key="3">
    <source>
        <dbReference type="Proteomes" id="UP000285092"/>
    </source>
</evidence>
<dbReference type="EMBL" id="QXFK01000014">
    <property type="protein sequence ID" value="RIV79591.1"/>
    <property type="molecule type" value="Genomic_DNA"/>
</dbReference>
<dbReference type="RefSeq" id="WP_119512423.1">
    <property type="nucleotide sequence ID" value="NZ_QXFK01000014.1"/>
</dbReference>
<sequence>MPFNPFSALTSKIFGALLVVALVVVGVQTWRLSAAHDALEDKRNELATCEARHAVTRQSIETLEADFKRLMGEASERAAAFEQAKLEAERDRDRLRGEALESDAKIARLRQMAQQPSDGRCEVPTELLDELRGL</sequence>
<feature type="coiled-coil region" evidence="1">
    <location>
        <begin position="32"/>
        <end position="98"/>
    </location>
</feature>
<dbReference type="AlphaFoldDB" id="A0A418NJU7"/>
<organism evidence="2 3">
    <name type="scientific">Pelagerythrobacter aerophilus</name>
    <dbReference type="NCBI Taxonomy" id="2306995"/>
    <lineage>
        <taxon>Bacteria</taxon>
        <taxon>Pseudomonadati</taxon>
        <taxon>Pseudomonadota</taxon>
        <taxon>Alphaproteobacteria</taxon>
        <taxon>Sphingomonadales</taxon>
        <taxon>Erythrobacteraceae</taxon>
        <taxon>Pelagerythrobacter</taxon>
    </lineage>
</organism>
<reference evidence="2 3" key="1">
    <citation type="submission" date="2018-08" db="EMBL/GenBank/DDBJ databases">
        <title>Altererythrobacter sp.Ery1 and Ery12, the genome sequencing of novel strains in genus Alterythrobacter.</title>
        <authorList>
            <person name="Cheng H."/>
            <person name="Wu Y.-H."/>
            <person name="Fang C."/>
            <person name="Xu X.-W."/>
        </authorList>
    </citation>
    <scope>NUCLEOTIDE SEQUENCE [LARGE SCALE GENOMIC DNA]</scope>
    <source>
        <strain evidence="2 3">Ery1</strain>
    </source>
</reference>
<accession>A0A418NJU7</accession>
<gene>
    <name evidence="2" type="ORF">D2V04_06375</name>
</gene>
<comment type="caution">
    <text evidence="2">The sequence shown here is derived from an EMBL/GenBank/DDBJ whole genome shotgun (WGS) entry which is preliminary data.</text>
</comment>
<protein>
    <submittedName>
        <fullName evidence="2">Uncharacterized protein</fullName>
    </submittedName>
</protein>
<dbReference type="Proteomes" id="UP000285092">
    <property type="component" value="Unassembled WGS sequence"/>
</dbReference>
<name>A0A418NJU7_9SPHN</name>